<evidence type="ECO:0000313" key="2">
    <source>
        <dbReference type="Proteomes" id="UP001234297"/>
    </source>
</evidence>
<gene>
    <name evidence="1" type="ORF">MRB53_001974</name>
</gene>
<reference evidence="1 2" key="1">
    <citation type="journal article" date="2022" name="Hortic Res">
        <title>A haplotype resolved chromosomal level avocado genome allows analysis of novel avocado genes.</title>
        <authorList>
            <person name="Nath O."/>
            <person name="Fletcher S.J."/>
            <person name="Hayward A."/>
            <person name="Shaw L.M."/>
            <person name="Masouleh A.K."/>
            <person name="Furtado A."/>
            <person name="Henry R.J."/>
            <person name="Mitter N."/>
        </authorList>
    </citation>
    <scope>NUCLEOTIDE SEQUENCE [LARGE SCALE GENOMIC DNA]</scope>
    <source>
        <strain evidence="2">cv. Hass</strain>
    </source>
</reference>
<dbReference type="Proteomes" id="UP001234297">
    <property type="component" value="Chromosome 1"/>
</dbReference>
<sequence>MVAGSVSNEILSAVAPERLWKAIVKEDSTSLMPKLLPDLISSIVIVEGDGGVGTIRKSNFSPVMKEFNYWKDRVDAIDDQKHVFKYSVIEGGLIGKKVKSTSFELKFEPATGGGSLCKFCAEFEPIDDNLPTEDITKEIMGGMTGMFKAIEGYLLENPEAYA</sequence>
<proteinExistence type="predicted"/>
<accession>A0ACC2MU45</accession>
<keyword evidence="2" id="KW-1185">Reference proteome</keyword>
<protein>
    <submittedName>
        <fullName evidence="1">Uncharacterized protein</fullName>
    </submittedName>
</protein>
<name>A0ACC2MU45_PERAE</name>
<evidence type="ECO:0000313" key="1">
    <source>
        <dbReference type="EMBL" id="KAJ8648951.1"/>
    </source>
</evidence>
<dbReference type="EMBL" id="CM056809">
    <property type="protein sequence ID" value="KAJ8648951.1"/>
    <property type="molecule type" value="Genomic_DNA"/>
</dbReference>
<organism evidence="1 2">
    <name type="scientific">Persea americana</name>
    <name type="common">Avocado</name>
    <dbReference type="NCBI Taxonomy" id="3435"/>
    <lineage>
        <taxon>Eukaryota</taxon>
        <taxon>Viridiplantae</taxon>
        <taxon>Streptophyta</taxon>
        <taxon>Embryophyta</taxon>
        <taxon>Tracheophyta</taxon>
        <taxon>Spermatophyta</taxon>
        <taxon>Magnoliopsida</taxon>
        <taxon>Magnoliidae</taxon>
        <taxon>Laurales</taxon>
        <taxon>Lauraceae</taxon>
        <taxon>Persea</taxon>
    </lineage>
</organism>
<comment type="caution">
    <text evidence="1">The sequence shown here is derived from an EMBL/GenBank/DDBJ whole genome shotgun (WGS) entry which is preliminary data.</text>
</comment>